<name>A0A7S3QYM2_DUNTE</name>
<evidence type="ECO:0000256" key="1">
    <source>
        <dbReference type="SAM" id="SignalP"/>
    </source>
</evidence>
<reference evidence="2" key="1">
    <citation type="submission" date="2021-01" db="EMBL/GenBank/DDBJ databases">
        <authorList>
            <person name="Corre E."/>
            <person name="Pelletier E."/>
            <person name="Niang G."/>
            <person name="Scheremetjew M."/>
            <person name="Finn R."/>
            <person name="Kale V."/>
            <person name="Holt S."/>
            <person name="Cochrane G."/>
            <person name="Meng A."/>
            <person name="Brown T."/>
            <person name="Cohen L."/>
        </authorList>
    </citation>
    <scope>NUCLEOTIDE SEQUENCE</scope>
    <source>
        <strain evidence="2">CCMP1320</strain>
    </source>
</reference>
<keyword evidence="1" id="KW-0732">Signal</keyword>
<protein>
    <submittedName>
        <fullName evidence="2">Uncharacterized protein</fullName>
    </submittedName>
</protein>
<sequence>MVCLCCCPCASVYVLLVTLGGGLLNRAHTHASSSGNFSNLLPELRDWDCPAGLLEPYLLLTTFVGMTSSSFCPFLRSTLANMASTSTLVVFTDDAHRLTFVPPLVKVIMVSKAAPMVWHLWRYFLYSKYLEFCMERLPPNSIQRVAISDSRDVFVLGNIWHSRAVQDAVLNDQVMFSLQGNPTSSGPGAPMPIRHRRTNMRWIRVCFPGAERDAKLLNVPVSCSGVTVGSSKAMLNYTNKLADLLLNGAHARCWVTRGADQALHIMLLKMSLDASPDLNFRIKVLPNGESPVYSAVHGFPISVSPQGKVAVARGFLREWRFSPMILHQYDRDEHISRVVRGVYNCSSGVRYALLSRHWLGWAALQVVMSLCLFV</sequence>
<gene>
    <name evidence="2" type="ORF">DTER00134_LOCUS11812</name>
</gene>
<organism evidence="2">
    <name type="scientific">Dunaliella tertiolecta</name>
    <name type="common">Green alga</name>
    <dbReference type="NCBI Taxonomy" id="3047"/>
    <lineage>
        <taxon>Eukaryota</taxon>
        <taxon>Viridiplantae</taxon>
        <taxon>Chlorophyta</taxon>
        <taxon>core chlorophytes</taxon>
        <taxon>Chlorophyceae</taxon>
        <taxon>CS clade</taxon>
        <taxon>Chlamydomonadales</taxon>
        <taxon>Dunaliellaceae</taxon>
        <taxon>Dunaliella</taxon>
    </lineage>
</organism>
<accession>A0A7S3QYM2</accession>
<feature type="chain" id="PRO_5030974216" evidence="1">
    <location>
        <begin position="23"/>
        <end position="374"/>
    </location>
</feature>
<dbReference type="EMBL" id="HBIP01019894">
    <property type="protein sequence ID" value="CAE0496739.1"/>
    <property type="molecule type" value="Transcribed_RNA"/>
</dbReference>
<feature type="signal peptide" evidence="1">
    <location>
        <begin position="1"/>
        <end position="22"/>
    </location>
</feature>
<evidence type="ECO:0000313" key="2">
    <source>
        <dbReference type="EMBL" id="CAE0496739.1"/>
    </source>
</evidence>
<proteinExistence type="predicted"/>
<dbReference type="AlphaFoldDB" id="A0A7S3QYM2"/>